<gene>
    <name evidence="2" type="ORF">BEN49_09995</name>
</gene>
<dbReference type="PROSITE" id="PS51257">
    <property type="entry name" value="PROKAR_LIPOPROTEIN"/>
    <property type="match status" value="1"/>
</dbReference>
<dbReference type="RefSeq" id="WP_070745367.1">
    <property type="nucleotide sequence ID" value="NZ_MDZA01000320.1"/>
</dbReference>
<feature type="signal peptide" evidence="1">
    <location>
        <begin position="1"/>
        <end position="22"/>
    </location>
</feature>
<evidence type="ECO:0000313" key="3">
    <source>
        <dbReference type="Proteomes" id="UP000177506"/>
    </source>
</evidence>
<sequence>MRTLFYSLRLAGLLAVAAGAVSSCLNPPDYSTTPSIDDAQLTSTRLGTGGARRDSMIIALTYQDGNGDLGLSDADIAGPFASNPQNYFLQPQLYDISSKQFVDFTNSTIPLGRYNGRYPRITADGTKEAPVKGTLQYGQAFLLGSPFLPGQEVRFVVSIQDRALNRSNVVTTNSIIIP</sequence>
<organism evidence="2 3">
    <name type="scientific">Hymenobacter coccineus</name>
    <dbReference type="NCBI Taxonomy" id="1908235"/>
    <lineage>
        <taxon>Bacteria</taxon>
        <taxon>Pseudomonadati</taxon>
        <taxon>Bacteroidota</taxon>
        <taxon>Cytophagia</taxon>
        <taxon>Cytophagales</taxon>
        <taxon>Hymenobacteraceae</taxon>
        <taxon>Hymenobacter</taxon>
    </lineage>
</organism>
<dbReference type="EMBL" id="MDZA01000320">
    <property type="protein sequence ID" value="OGX88815.1"/>
    <property type="molecule type" value="Genomic_DNA"/>
</dbReference>
<comment type="caution">
    <text evidence="2">The sequence shown here is derived from an EMBL/GenBank/DDBJ whole genome shotgun (WGS) entry which is preliminary data.</text>
</comment>
<dbReference type="Proteomes" id="UP000177506">
    <property type="component" value="Unassembled WGS sequence"/>
</dbReference>
<feature type="chain" id="PRO_5009579412" description="DUF1735 domain-containing protein" evidence="1">
    <location>
        <begin position="23"/>
        <end position="178"/>
    </location>
</feature>
<evidence type="ECO:0000313" key="2">
    <source>
        <dbReference type="EMBL" id="OGX88815.1"/>
    </source>
</evidence>
<dbReference type="OrthoDB" id="980982at2"/>
<protein>
    <recommendedName>
        <fullName evidence="4">DUF1735 domain-containing protein</fullName>
    </recommendedName>
</protein>
<name>A0A1G1TD73_9BACT</name>
<proteinExistence type="predicted"/>
<keyword evidence="1" id="KW-0732">Signal</keyword>
<reference evidence="2 3" key="1">
    <citation type="submission" date="2016-08" db="EMBL/GenBank/DDBJ databases">
        <title>Hymenobacter coccineus sp. nov., Hymenobacter lapidarius sp. nov. and Hymenobacter glacialis sp. nov., isolated from Antarctic soil.</title>
        <authorList>
            <person name="Sedlacek I."/>
            <person name="Kralova S."/>
            <person name="Kyrova K."/>
            <person name="Maslanova I."/>
            <person name="Stankova E."/>
            <person name="Vrbovska V."/>
            <person name="Nemec M."/>
            <person name="Bartak M."/>
            <person name="Svec P."/>
            <person name="Busse H.-J."/>
            <person name="Pantucek R."/>
        </authorList>
    </citation>
    <scope>NUCLEOTIDE SEQUENCE [LARGE SCALE GENOMIC DNA]</scope>
    <source>
        <strain evidence="2 3">CCM 8649</strain>
    </source>
</reference>
<dbReference type="AlphaFoldDB" id="A0A1G1TD73"/>
<accession>A0A1G1TD73</accession>
<keyword evidence="3" id="KW-1185">Reference proteome</keyword>
<evidence type="ECO:0000256" key="1">
    <source>
        <dbReference type="SAM" id="SignalP"/>
    </source>
</evidence>
<evidence type="ECO:0008006" key="4">
    <source>
        <dbReference type="Google" id="ProtNLM"/>
    </source>
</evidence>